<dbReference type="Pfam" id="PF25553">
    <property type="entry name" value="BTB-POZ_ANK-like"/>
    <property type="match status" value="1"/>
</dbReference>
<dbReference type="SUPFAM" id="SSF54695">
    <property type="entry name" value="POZ domain"/>
    <property type="match status" value="1"/>
</dbReference>
<dbReference type="PANTHER" id="PTHR31060">
    <property type="entry name" value="OSJNBA0011J08.25 PROTEIN-RELATED"/>
    <property type="match status" value="1"/>
</dbReference>
<name>A0AAD4SFU8_9MAGN</name>
<dbReference type="Proteomes" id="UP001202328">
    <property type="component" value="Unassembled WGS sequence"/>
</dbReference>
<keyword evidence="7" id="KW-1185">Reference proteome</keyword>
<dbReference type="EMBL" id="JAJJMB010010902">
    <property type="protein sequence ID" value="KAI3905911.1"/>
    <property type="molecule type" value="Genomic_DNA"/>
</dbReference>
<dbReference type="AlphaFoldDB" id="A0AAD4SFU8"/>
<evidence type="ECO:0000313" key="7">
    <source>
        <dbReference type="Proteomes" id="UP001202328"/>
    </source>
</evidence>
<dbReference type="Gene3D" id="3.30.710.10">
    <property type="entry name" value="Potassium Channel Kv1.1, Chain A"/>
    <property type="match status" value="1"/>
</dbReference>
<feature type="region of interest" description="Disordered" evidence="4">
    <location>
        <begin position="1"/>
        <end position="50"/>
    </location>
</feature>
<accession>A0AAD4SFU8</accession>
<comment type="caution">
    <text evidence="6">The sequence shown here is derived from an EMBL/GenBank/DDBJ whole genome shotgun (WGS) entry which is preliminary data.</text>
</comment>
<evidence type="ECO:0000256" key="2">
    <source>
        <dbReference type="ARBA" id="ARBA00004906"/>
    </source>
</evidence>
<evidence type="ECO:0000313" key="6">
    <source>
        <dbReference type="EMBL" id="KAI3905911.1"/>
    </source>
</evidence>
<reference evidence="6" key="1">
    <citation type="submission" date="2022-04" db="EMBL/GenBank/DDBJ databases">
        <title>A functionally conserved STORR gene fusion in Papaver species that diverged 16.8 million years ago.</title>
        <authorList>
            <person name="Catania T."/>
        </authorList>
    </citation>
    <scope>NUCLEOTIDE SEQUENCE</scope>
    <source>
        <strain evidence="6">S-188037</strain>
    </source>
</reference>
<dbReference type="InterPro" id="IPR058039">
    <property type="entry name" value="At3g05675-like_ankyrin"/>
</dbReference>
<evidence type="ECO:0000256" key="3">
    <source>
        <dbReference type="ARBA" id="ARBA00022786"/>
    </source>
</evidence>
<feature type="compositionally biased region" description="Basic residues" evidence="4">
    <location>
        <begin position="32"/>
        <end position="42"/>
    </location>
</feature>
<sequence length="481" mass="54540">MTGGNGGLMKRHRNGSSNRLSESEGTSSDNPHHHHHHYHHQKPFNFHRNSSSSSTYRFDDSVTADVILSVNLESIPFDGDEPSVVDNQESAKLYLHSNVLRRSKYFSALLSDRWHEGLINDSRVFNLNLNVQASMGTIHVHLTVLKLLYANDFVNDINSVSTVLSILPVALELLFEDLVRFCVNFLEAVPWTEEEEIRVLNLIPFLRQEESNELLSRLSHGGEDSDPDEMLHGLILAAIHNHPNAVSPKTFVAKLLREFSSRDSVKRALDKAFEIHLKVVKDSLEEYSSPNFRGDHNETEAIQRLNLHTALTNGKYLLWLVERMIELKVADLAVKEWSEQASFTANLQRAFREDAWRNIVPGFPAVILRCTCKLANAVASGSILAARQVRVKLVKDWLPVLIVCKENASQSPLSHKTLYQELEETLLKIISTFPLSDSQDLLQKCLSFSTRNVEDCPHLVSAFNTWFRRATHPPPDYGKLN</sequence>
<dbReference type="PANTHER" id="PTHR31060:SF6">
    <property type="entry name" value="EXPRESSED PROTEIN"/>
    <property type="match status" value="1"/>
</dbReference>
<organism evidence="6 7">
    <name type="scientific">Papaver atlanticum</name>
    <dbReference type="NCBI Taxonomy" id="357466"/>
    <lineage>
        <taxon>Eukaryota</taxon>
        <taxon>Viridiplantae</taxon>
        <taxon>Streptophyta</taxon>
        <taxon>Embryophyta</taxon>
        <taxon>Tracheophyta</taxon>
        <taxon>Spermatophyta</taxon>
        <taxon>Magnoliopsida</taxon>
        <taxon>Ranunculales</taxon>
        <taxon>Papaveraceae</taxon>
        <taxon>Papaveroideae</taxon>
        <taxon>Papaver</taxon>
    </lineage>
</organism>
<keyword evidence="3" id="KW-0833">Ubl conjugation pathway</keyword>
<feature type="compositionally biased region" description="Polar residues" evidence="4">
    <location>
        <begin position="15"/>
        <end position="29"/>
    </location>
</feature>
<evidence type="ECO:0000256" key="1">
    <source>
        <dbReference type="ARBA" id="ARBA00002668"/>
    </source>
</evidence>
<dbReference type="InterPro" id="IPR011333">
    <property type="entry name" value="SKP1/BTB/POZ_sf"/>
</dbReference>
<comment type="function">
    <text evidence="1">May act as a substrate-specific adapter of an E3 ubiquitin-protein ligase complex (CUL3-RBX1-BTB) which mediates the ubiquitination and subsequent proteasomal degradation of target proteins.</text>
</comment>
<dbReference type="InterPro" id="IPR038920">
    <property type="entry name" value="At3g05675-like"/>
</dbReference>
<evidence type="ECO:0000259" key="5">
    <source>
        <dbReference type="Pfam" id="PF25553"/>
    </source>
</evidence>
<proteinExistence type="predicted"/>
<feature type="domain" description="At3g05675-like ankyrin-like" evidence="5">
    <location>
        <begin position="277"/>
        <end position="470"/>
    </location>
</feature>
<gene>
    <name evidence="6" type="ORF">MKW98_030486</name>
</gene>
<evidence type="ECO:0000256" key="4">
    <source>
        <dbReference type="SAM" id="MobiDB-lite"/>
    </source>
</evidence>
<comment type="pathway">
    <text evidence="2">Protein modification; protein ubiquitination.</text>
</comment>
<protein>
    <recommendedName>
        <fullName evidence="5">At3g05675-like ankyrin-like domain-containing protein</fullName>
    </recommendedName>
</protein>